<evidence type="ECO:0000313" key="1">
    <source>
        <dbReference type="EMBL" id="OCK87985.1"/>
    </source>
</evidence>
<dbReference type="Proteomes" id="UP000250078">
    <property type="component" value="Unassembled WGS sequence"/>
</dbReference>
<organism evidence="1 2">
    <name type="scientific">Cenococcum geophilum 1.58</name>
    <dbReference type="NCBI Taxonomy" id="794803"/>
    <lineage>
        <taxon>Eukaryota</taxon>
        <taxon>Fungi</taxon>
        <taxon>Dikarya</taxon>
        <taxon>Ascomycota</taxon>
        <taxon>Pezizomycotina</taxon>
        <taxon>Dothideomycetes</taxon>
        <taxon>Pleosporomycetidae</taxon>
        <taxon>Gloniales</taxon>
        <taxon>Gloniaceae</taxon>
        <taxon>Cenococcum</taxon>
    </lineage>
</organism>
<keyword evidence="2" id="KW-1185">Reference proteome</keyword>
<proteinExistence type="predicted"/>
<evidence type="ECO:0000313" key="2">
    <source>
        <dbReference type="Proteomes" id="UP000250078"/>
    </source>
</evidence>
<accession>A0ACC8ENT7</accession>
<name>A0ACC8ENT7_9PEZI</name>
<gene>
    <name evidence="1" type="ORF">K441DRAFT_622089</name>
</gene>
<protein>
    <submittedName>
        <fullName evidence="1">Uncharacterized protein</fullName>
    </submittedName>
</protein>
<sequence length="2227" mass="245441">MEAANPLARTQANNIRAAVASPSTCSSATAVALQEILTATKKPLPLRENLKLKSAKSVTVTASSQTQAPPRTTPKTKVAVAVAVEVFEESSVPLSSKEKFILATDVVNATLKSLSDSLKPQPRAHRQISSTKASTADHTQATSSPSKSCTALSGSSSWSQRSLQEQCSNASKKRLSRRSSSYPASPKPRPQPGIVATGECTRVAFAYLRTPEASRLSGKDIPTLQLENGMLALVGKLIAHGLESAALKELRILKKRLGIFMGKEKEEKDKGHSKNNAGSKKVDSQSEKETLPSLLYFDELDLKSPALPLIISHQMYTLRVIGASKRPNVIETVLEYLDLSEKSSPANLISEYAKTPRMEAKAARQLDTFAQIILSLCPSISSSEDALACNDKIQPSPEAIFRLQNLAFQVRQRWWKLAGHQGNVGKELFEPFAKCLSAFARRSKLPAPRKYKLATDIFRDLELSSQTPLKLKASPHTQQSLSYTSIYRTLSSLAQAASLTDEALRWTESSGSTNSGGGGAKAAAGQIRIAALSLEAHLSQARKCDVEQIVENALGALRGSLAGDSSDLDSLFTELVGFRRVAAKIFTGNLKSTQTDAYSSFDTLQSLAFSIISATTHFVARYVCTESSDSTDAKVFIRHGERIAMAMKIIKSMVDSVVLCCKQSITSSTMRWEELDAILQDCYSILLELQGGPDADEAATVKFNRDLQFPLVKISNLYWMYYLHSRKNEEKSEDWLKTMKRSAEILLRRSQLERQSGLLPMKLEKLGEAYHAAGRVGGAREALLQAVDAHLESGALKMATGITSTSSLQYAECDESVIPFARVLKTLHQSYIKYGVEGGRSLAFIDKEEIEIEERGLLLEWQLSLFSILASKQRNWDSTLSGSVQILGKRLMELYTLSEFPLRRQRIAILLLQIAAECSDMQLSEYLSLAAQCETSLDQDMSRDAGLTKYHDHLRATLRVHLAFGEGSPSIEKLKDSLVVWQSIVDAAESWSSLSNRVDDVRSWLLQLETISDYLAAKGEEYLRVLVLTLITKILELQKCDDPTQLVLGLSKLGHQFLELGYTGKAGLSLAKAQNLLSGSMLSTEAKLQWHLVYAEYLLRIGSIERCESTLCAAEKVAHDDPCFLSLSKPSTTLSGRVRFNRVIANACYVYSLLALENGNFDGALRYAKRCVTLNRRVWATLENRTSTKRVSRPDSGDSEIEGLTEGLANSTSSVREVPVVMSITHDSLNGAAFWSFIPFLYRGLSHQSQVFAHQGMFQEAVYFAEQADKVAVAVSSRSLRIDNLGRRADYWTQGGRADKAQDLLDSVKPSYSDKNVALARYHCSAASVFHANGEFEKETDAYEHAETLLHDLSIPSFIQQLDKIVSAEDVLVNEISAMKLDANTTKKQPKTTRGRKPIAKAPARTARKVAPPKSQITTTSTADECFRLSGLQGDVLCRKAMAMLLQDKLSAAAELLERAESLQNGHQGSILQQSSNFKRWLAQSMKEMSADFTYNVLPESSISFPALARTERKFSEGSSSRPEYLSPTHRASLMATSPVKNGRGKKSAKDDFAATLQRARECIAEVYAVAIQTGSNSIVRQICRALGYVTVLLSATHATNTKVPLHPLYTAYLNEIPKQHASLLEQSAIEIEKESTSRDDLLKWPDLHPRESPIQLSASQFQNEYAEIIPETWTAISLSLNEEHDELYITRYHAGQSPFILRLPMARHKSRDMDEDVFGFEDGKSELMEIIELSNFSTHDARDMNAKGAKTEWWAEREALDNRLRDLLVNIENIWLGGFRGIFSQHVRQPNLLARFQKSFQNILNRHLPSRQGRGQQKKVNLEPRILELFIGLGDAMNEELDLDEPLMDLVYFVVDILQFSGERNAYDEIDFDSVVVETLDALRAYHSASQNISTKPTHTILILDKDLHAFPWESLPCLQPLSISRLPSLAALRERLVTARPPLHVTDKDAEPGHHISASAGGTSILNPSGDLTHTQRTLRPHLDAMEGDWTHIIAHGPSEKEFEAALHEKDLLLYFGHGSGAQYIRSRVVKKLHERVPLPSSPSSAEEPTSSVPPERKPSCATSFLFGCSSALVAEHGVFEPSGMLTAYLAAGAPAVVGMLWDVTDKDCDRFAVRAGEIWGLWPETPAGDGRKAGKEEKREKGKGKGKGRVLARVAEVESARGAGMARRGRKGEGAFEAAGGAALGVRRRGAGLDEAIRGAREACVLKYLNGAAAVVYGIPVFLD</sequence>
<dbReference type="EMBL" id="KV748252">
    <property type="protein sequence ID" value="OCK87985.1"/>
    <property type="molecule type" value="Genomic_DNA"/>
</dbReference>
<reference evidence="1 2" key="1">
    <citation type="journal article" date="2016" name="Nat. Commun.">
        <title>Ectomycorrhizal ecology is imprinted in the genome of the dominant symbiotic fungus Cenococcum geophilum.</title>
        <authorList>
            <consortium name="DOE Joint Genome Institute"/>
            <person name="Peter M."/>
            <person name="Kohler A."/>
            <person name="Ohm R.A."/>
            <person name="Kuo A."/>
            <person name="Krutzmann J."/>
            <person name="Morin E."/>
            <person name="Arend M."/>
            <person name="Barry K.W."/>
            <person name="Binder M."/>
            <person name="Choi C."/>
            <person name="Clum A."/>
            <person name="Copeland A."/>
            <person name="Grisel N."/>
            <person name="Haridas S."/>
            <person name="Kipfer T."/>
            <person name="LaButti K."/>
            <person name="Lindquist E."/>
            <person name="Lipzen A."/>
            <person name="Maire R."/>
            <person name="Meier B."/>
            <person name="Mihaltcheva S."/>
            <person name="Molinier V."/>
            <person name="Murat C."/>
            <person name="Poggeler S."/>
            <person name="Quandt C.A."/>
            <person name="Sperisen C."/>
            <person name="Tritt A."/>
            <person name="Tisserant E."/>
            <person name="Crous P.W."/>
            <person name="Henrissat B."/>
            <person name="Nehls U."/>
            <person name="Egli S."/>
            <person name="Spatafora J.W."/>
            <person name="Grigoriev I.V."/>
            <person name="Martin F.M."/>
        </authorList>
    </citation>
    <scope>NUCLEOTIDE SEQUENCE [LARGE SCALE GENOMIC DNA]</scope>
    <source>
        <strain evidence="1 2">1.58</strain>
    </source>
</reference>